<dbReference type="EMBL" id="AVOT02046528">
    <property type="protein sequence ID" value="MBW0541843.1"/>
    <property type="molecule type" value="Genomic_DNA"/>
</dbReference>
<dbReference type="Proteomes" id="UP000765509">
    <property type="component" value="Unassembled WGS sequence"/>
</dbReference>
<dbReference type="AlphaFoldDB" id="A0A9Q3FQ28"/>
<comment type="caution">
    <text evidence="1">The sequence shown here is derived from an EMBL/GenBank/DDBJ whole genome shotgun (WGS) entry which is preliminary data.</text>
</comment>
<sequence length="155" mass="17792">MIPALELAYKTSIHSSTSKTPAMLEKGWNPILSYETLKRDLVGIHPTGSSSNIILDKRRNPENRFMQDYFKYPKERWNKSHKPPDFRIKDLVLVLNLYLNKIKLLNKLKDSLAVSFMIKALHGPNAVQLELIGESMKKHPTFPVSLIKPYSSSDK</sequence>
<evidence type="ECO:0000313" key="1">
    <source>
        <dbReference type="EMBL" id="MBW0541843.1"/>
    </source>
</evidence>
<proteinExistence type="predicted"/>
<keyword evidence="2" id="KW-1185">Reference proteome</keyword>
<protein>
    <submittedName>
        <fullName evidence="1">Uncharacterized protein</fullName>
    </submittedName>
</protein>
<reference evidence="1" key="1">
    <citation type="submission" date="2021-03" db="EMBL/GenBank/DDBJ databases">
        <title>Draft genome sequence of rust myrtle Austropuccinia psidii MF-1, a brazilian biotype.</title>
        <authorList>
            <person name="Quecine M.C."/>
            <person name="Pachon D.M.R."/>
            <person name="Bonatelli M.L."/>
            <person name="Correr F.H."/>
            <person name="Franceschini L.M."/>
            <person name="Leite T.F."/>
            <person name="Margarido G.R.A."/>
            <person name="Almeida C.A."/>
            <person name="Ferrarezi J.A."/>
            <person name="Labate C.A."/>
        </authorList>
    </citation>
    <scope>NUCLEOTIDE SEQUENCE</scope>
    <source>
        <strain evidence="1">MF-1</strain>
    </source>
</reference>
<accession>A0A9Q3FQ28</accession>
<gene>
    <name evidence="1" type="ORF">O181_081558</name>
</gene>
<organism evidence="1 2">
    <name type="scientific">Austropuccinia psidii MF-1</name>
    <dbReference type="NCBI Taxonomy" id="1389203"/>
    <lineage>
        <taxon>Eukaryota</taxon>
        <taxon>Fungi</taxon>
        <taxon>Dikarya</taxon>
        <taxon>Basidiomycota</taxon>
        <taxon>Pucciniomycotina</taxon>
        <taxon>Pucciniomycetes</taxon>
        <taxon>Pucciniales</taxon>
        <taxon>Sphaerophragmiaceae</taxon>
        <taxon>Austropuccinia</taxon>
    </lineage>
</organism>
<name>A0A9Q3FQ28_9BASI</name>
<evidence type="ECO:0000313" key="2">
    <source>
        <dbReference type="Proteomes" id="UP000765509"/>
    </source>
</evidence>